<organism evidence="3 4">
    <name type="scientific">Aspergillus bertholletiae</name>
    <dbReference type="NCBI Taxonomy" id="1226010"/>
    <lineage>
        <taxon>Eukaryota</taxon>
        <taxon>Fungi</taxon>
        <taxon>Dikarya</taxon>
        <taxon>Ascomycota</taxon>
        <taxon>Pezizomycotina</taxon>
        <taxon>Eurotiomycetes</taxon>
        <taxon>Eurotiomycetidae</taxon>
        <taxon>Eurotiales</taxon>
        <taxon>Aspergillaceae</taxon>
        <taxon>Aspergillus</taxon>
        <taxon>Aspergillus subgen. Circumdati</taxon>
    </lineage>
</organism>
<dbReference type="OrthoDB" id="10042665at2759"/>
<sequence length="698" mass="79194">MRASESHHASDDGVEIPVALTGAASLSSAIAGLKGRDPAEPEGETATETVQEDDVPPEGSQLVIQTLYEGPPKCHCCKNWVEEYPDDLRMDVEDQPETKQKALVVRMGKNHDGEKPLVIDSIVVQSQSLKKTLGEVFEGFTGITASLKKLVFKAPFHSFYYRWERFSQTLERQKREDPDAAAYTQLLYDVLNDELKDDMDEIEDHVRQGVITYRLLWALFEPGSRIVTAPVFGERFFIVNGTAYDSKEQYFGIQAKCIDWDGKQFGYGNVQLPIFEFTGTFRIAEFLAFPESFHCSKDNVRLNAIARGRIFHELHGIHYKAYTGVMLWKKGDSKVERNVDGRIIIDAESYFDENPDENGGLVALDDDSIAPSLQISDTNHLPDEFDDFDLRDQYTRTRRTLRPSEQERPKSKEKVQELTEEQLLLCNTHVRGYSLKMKTWGMFDVTKITSITWNSDAFSHLMLPTGYKNLILSFVEGQATSKKAFDDVIKGKGLGILMLLVGSPGTGKTLTAEAVADRVQKPLYMLSAGELGQTAENIENRLSYILQLTEKWDAVLLFDECDVFLQERSIQYLAHNEIVAVFLRLLEYYRGILIMTSNRADIIDRAFKSRIHLILHYPELGTHAKEQIWRQFVNRSNNQNTLTDDAYSRLAVLPMNGRQIKNVVQIATLLAGQEKTILGIDQIRIVLQATREVDHEGI</sequence>
<dbReference type="GO" id="GO:0016887">
    <property type="term" value="F:ATP hydrolysis activity"/>
    <property type="evidence" value="ECO:0007669"/>
    <property type="project" value="InterPro"/>
</dbReference>
<dbReference type="Gene3D" id="3.40.50.300">
    <property type="entry name" value="P-loop containing nucleotide triphosphate hydrolases"/>
    <property type="match status" value="1"/>
</dbReference>
<feature type="compositionally biased region" description="Acidic residues" evidence="1">
    <location>
        <begin position="40"/>
        <end position="56"/>
    </location>
</feature>
<dbReference type="SMART" id="SM00382">
    <property type="entry name" value="AAA"/>
    <property type="match status" value="1"/>
</dbReference>
<dbReference type="InterPro" id="IPR003959">
    <property type="entry name" value="ATPase_AAA_core"/>
</dbReference>
<evidence type="ECO:0000313" key="4">
    <source>
        <dbReference type="Proteomes" id="UP000326198"/>
    </source>
</evidence>
<dbReference type="InterPro" id="IPR027417">
    <property type="entry name" value="P-loop_NTPase"/>
</dbReference>
<evidence type="ECO:0000256" key="1">
    <source>
        <dbReference type="SAM" id="MobiDB-lite"/>
    </source>
</evidence>
<name>A0A5N7BIG6_9EURO</name>
<dbReference type="PANTHER" id="PTHR46411:SF3">
    <property type="entry name" value="AAA+ ATPASE DOMAIN-CONTAINING PROTEIN"/>
    <property type="match status" value="1"/>
</dbReference>
<dbReference type="SUPFAM" id="SSF52540">
    <property type="entry name" value="P-loop containing nucleoside triphosphate hydrolases"/>
    <property type="match status" value="1"/>
</dbReference>
<dbReference type="CDD" id="cd19481">
    <property type="entry name" value="RecA-like_protease"/>
    <property type="match status" value="1"/>
</dbReference>
<dbReference type="GO" id="GO:0005524">
    <property type="term" value="F:ATP binding"/>
    <property type="evidence" value="ECO:0007669"/>
    <property type="project" value="InterPro"/>
</dbReference>
<evidence type="ECO:0000259" key="2">
    <source>
        <dbReference type="SMART" id="SM00382"/>
    </source>
</evidence>
<reference evidence="3 4" key="1">
    <citation type="submission" date="2019-04" db="EMBL/GenBank/DDBJ databases">
        <title>Friends and foes A comparative genomics studyof 23 Aspergillus species from section Flavi.</title>
        <authorList>
            <consortium name="DOE Joint Genome Institute"/>
            <person name="Kjaerbolling I."/>
            <person name="Vesth T."/>
            <person name="Frisvad J.C."/>
            <person name="Nybo J.L."/>
            <person name="Theobald S."/>
            <person name="Kildgaard S."/>
            <person name="Isbrandt T."/>
            <person name="Kuo A."/>
            <person name="Sato A."/>
            <person name="Lyhne E.K."/>
            <person name="Kogle M.E."/>
            <person name="Wiebenga A."/>
            <person name="Kun R.S."/>
            <person name="Lubbers R.J."/>
            <person name="Makela M.R."/>
            <person name="Barry K."/>
            <person name="Chovatia M."/>
            <person name="Clum A."/>
            <person name="Daum C."/>
            <person name="Haridas S."/>
            <person name="He G."/>
            <person name="LaButti K."/>
            <person name="Lipzen A."/>
            <person name="Mondo S."/>
            <person name="Riley R."/>
            <person name="Salamov A."/>
            <person name="Simmons B.A."/>
            <person name="Magnuson J.K."/>
            <person name="Henrissat B."/>
            <person name="Mortensen U.H."/>
            <person name="Larsen T.O."/>
            <person name="Devries R.P."/>
            <person name="Grigoriev I.V."/>
            <person name="Machida M."/>
            <person name="Baker S.E."/>
            <person name="Andersen M.R."/>
        </authorList>
    </citation>
    <scope>NUCLEOTIDE SEQUENCE [LARGE SCALE GENOMIC DNA]</scope>
    <source>
        <strain evidence="3 4">IBT 29228</strain>
    </source>
</reference>
<dbReference type="Pfam" id="PF22942">
    <property type="entry name" value="DUF7025"/>
    <property type="match status" value="1"/>
</dbReference>
<keyword evidence="4" id="KW-1185">Reference proteome</keyword>
<dbReference type="Proteomes" id="UP000326198">
    <property type="component" value="Unassembled WGS sequence"/>
</dbReference>
<feature type="domain" description="AAA+ ATPase" evidence="2">
    <location>
        <begin position="494"/>
        <end position="622"/>
    </location>
</feature>
<keyword evidence="3" id="KW-0378">Hydrolase</keyword>
<accession>A0A5N7BIG6</accession>
<dbReference type="Pfam" id="PF00004">
    <property type="entry name" value="AAA"/>
    <property type="match status" value="1"/>
</dbReference>
<dbReference type="EMBL" id="ML736170">
    <property type="protein sequence ID" value="KAE8381525.1"/>
    <property type="molecule type" value="Genomic_DNA"/>
</dbReference>
<dbReference type="AlphaFoldDB" id="A0A5N7BIG6"/>
<feature type="region of interest" description="Disordered" evidence="1">
    <location>
        <begin position="31"/>
        <end position="57"/>
    </location>
</feature>
<gene>
    <name evidence="3" type="ORF">BDV26DRAFT_289377</name>
</gene>
<proteinExistence type="predicted"/>
<evidence type="ECO:0000313" key="3">
    <source>
        <dbReference type="EMBL" id="KAE8381525.1"/>
    </source>
</evidence>
<protein>
    <submittedName>
        <fullName evidence="3">P-loop containing nucleoside triphosphate hydrolase protein</fullName>
    </submittedName>
</protein>
<dbReference type="InterPro" id="IPR054289">
    <property type="entry name" value="DUF7025"/>
</dbReference>
<dbReference type="PANTHER" id="PTHR46411">
    <property type="entry name" value="FAMILY ATPASE, PUTATIVE-RELATED"/>
    <property type="match status" value="1"/>
</dbReference>
<dbReference type="InterPro" id="IPR003593">
    <property type="entry name" value="AAA+_ATPase"/>
</dbReference>